<keyword evidence="1" id="KW-0732">Signal</keyword>
<evidence type="ECO:0000256" key="1">
    <source>
        <dbReference type="SAM" id="SignalP"/>
    </source>
</evidence>
<comment type="caution">
    <text evidence="2">The sequence shown here is derived from an EMBL/GenBank/DDBJ whole genome shotgun (WGS) entry which is preliminary data.</text>
</comment>
<accession>A0AB35YSK6</accession>
<protein>
    <submittedName>
        <fullName evidence="2">Uncharacterized protein</fullName>
    </submittedName>
</protein>
<dbReference type="RefSeq" id="WP_279448199.1">
    <property type="nucleotide sequence ID" value="NZ_JAZBJM010000006.1"/>
</dbReference>
<organism evidence="2 4">
    <name type="scientific">Aequorivita flava</name>
    <dbReference type="NCBI Taxonomy" id="3114371"/>
    <lineage>
        <taxon>Bacteria</taxon>
        <taxon>Pseudomonadati</taxon>
        <taxon>Bacteroidota</taxon>
        <taxon>Flavobacteriia</taxon>
        <taxon>Flavobacteriales</taxon>
        <taxon>Flavobacteriaceae</taxon>
        <taxon>Aequorivita</taxon>
    </lineage>
</organism>
<dbReference type="Proteomes" id="UP001388259">
    <property type="component" value="Unassembled WGS sequence"/>
</dbReference>
<keyword evidence="5" id="KW-1185">Reference proteome</keyword>
<evidence type="ECO:0000313" key="3">
    <source>
        <dbReference type="EMBL" id="MEM0573613.1"/>
    </source>
</evidence>
<feature type="signal peptide" evidence="1">
    <location>
        <begin position="1"/>
        <end position="18"/>
    </location>
</feature>
<evidence type="ECO:0000313" key="2">
    <source>
        <dbReference type="EMBL" id="MEM0518790.1"/>
    </source>
</evidence>
<dbReference type="EMBL" id="JBANCF010000006">
    <property type="protein sequence ID" value="MEM0573613.1"/>
    <property type="molecule type" value="Genomic_DNA"/>
</dbReference>
<dbReference type="Proteomes" id="UP001390963">
    <property type="component" value="Unassembled WGS sequence"/>
</dbReference>
<reference evidence="2 5" key="1">
    <citation type="submission" date="2024-01" db="EMBL/GenBank/DDBJ databases">
        <title>Aequorivita flavus sp. nov., isolated from deep-sea sediment.</title>
        <authorList>
            <person name="Chen X."/>
        </authorList>
    </citation>
    <scope>NUCLEOTIDE SEQUENCE</scope>
    <source>
        <strain evidence="2">MCCC 1A16923</strain>
        <strain evidence="3 5">MCCC 1A16935</strain>
    </source>
</reference>
<sequence length="175" mass="19515">MKKTLLIIALAAFTAGFAQENKNKKSETVVTKTAVKSEKGTEVSTKAVTKTKKQILALDDSDANQTNQSVVMKPAKVNTDVSYDYDGNRFQFLNQKDKDGYRLMTVKDNATQEEYAIIKPTSQNGYYIMSRDGKSSFGYFNADGNFVVERYDANLDAIVSDVYKLQMKSNAAVKE</sequence>
<name>A0AB35YSK6_9FLAO</name>
<dbReference type="EMBL" id="JAZBJM010000006">
    <property type="protein sequence ID" value="MEM0518790.1"/>
    <property type="molecule type" value="Genomic_DNA"/>
</dbReference>
<proteinExistence type="predicted"/>
<evidence type="ECO:0000313" key="5">
    <source>
        <dbReference type="Proteomes" id="UP001390963"/>
    </source>
</evidence>
<feature type="chain" id="PRO_5044321864" evidence="1">
    <location>
        <begin position="19"/>
        <end position="175"/>
    </location>
</feature>
<gene>
    <name evidence="3" type="ORF">VZD24_08810</name>
    <name evidence="2" type="ORF">VZD85_10530</name>
</gene>
<evidence type="ECO:0000313" key="4">
    <source>
        <dbReference type="Proteomes" id="UP001388259"/>
    </source>
</evidence>
<dbReference type="AlphaFoldDB" id="A0AB35YSK6"/>